<proteinExistence type="inferred from homology"/>
<dbReference type="SUPFAM" id="SSF52540">
    <property type="entry name" value="P-loop containing nucleoside triphosphate hydrolases"/>
    <property type="match status" value="1"/>
</dbReference>
<evidence type="ECO:0000256" key="1">
    <source>
        <dbReference type="ARBA" id="ARBA00022605"/>
    </source>
</evidence>
<evidence type="ECO:0000256" key="7">
    <source>
        <dbReference type="HAMAP-Rule" id="MF_00109"/>
    </source>
</evidence>
<feature type="binding site" evidence="7">
    <location>
        <position position="140"/>
    </location>
    <ligand>
        <name>substrate</name>
    </ligand>
</feature>
<dbReference type="AlphaFoldDB" id="A0A5M8P1V7"/>
<feature type="binding site" evidence="7">
    <location>
        <position position="57"/>
    </location>
    <ligand>
        <name>substrate</name>
    </ligand>
</feature>
<keyword evidence="6 7" id="KW-0057">Aromatic amino acid biosynthesis</keyword>
<dbReference type="PRINTS" id="PR01100">
    <property type="entry name" value="SHIKIMTKNASE"/>
</dbReference>
<evidence type="ECO:0000313" key="9">
    <source>
        <dbReference type="Proteomes" id="UP000324575"/>
    </source>
</evidence>
<dbReference type="Gene3D" id="3.40.50.300">
    <property type="entry name" value="P-loop containing nucleotide triphosphate hydrolases"/>
    <property type="match status" value="1"/>
</dbReference>
<dbReference type="GO" id="GO:0004765">
    <property type="term" value="F:shikimate kinase activity"/>
    <property type="evidence" value="ECO:0007669"/>
    <property type="project" value="UniProtKB-UniRule"/>
</dbReference>
<evidence type="ECO:0000313" key="8">
    <source>
        <dbReference type="EMBL" id="KAA6302374.1"/>
    </source>
</evidence>
<comment type="cofactor">
    <cofactor evidence="7">
        <name>Mg(2+)</name>
        <dbReference type="ChEBI" id="CHEBI:18420"/>
    </cofactor>
    <text evidence="7">Binds 1 Mg(2+) ion per subunit.</text>
</comment>
<dbReference type="CDD" id="cd00464">
    <property type="entry name" value="SK"/>
    <property type="match status" value="1"/>
</dbReference>
<dbReference type="GO" id="GO:0000287">
    <property type="term" value="F:magnesium ion binding"/>
    <property type="evidence" value="ECO:0007669"/>
    <property type="project" value="UniProtKB-UniRule"/>
</dbReference>
<dbReference type="GO" id="GO:0008652">
    <property type="term" value="P:amino acid biosynthetic process"/>
    <property type="evidence" value="ECO:0007669"/>
    <property type="project" value="UniProtKB-KW"/>
</dbReference>
<dbReference type="Proteomes" id="UP000324575">
    <property type="component" value="Unassembled WGS sequence"/>
</dbReference>
<keyword evidence="7" id="KW-0460">Magnesium</keyword>
<organism evidence="8 9">
    <name type="scientific">Candidatus Ordinivivax streblomastigis</name>
    <dbReference type="NCBI Taxonomy" id="2540710"/>
    <lineage>
        <taxon>Bacteria</taxon>
        <taxon>Pseudomonadati</taxon>
        <taxon>Bacteroidota</taxon>
        <taxon>Bacteroidia</taxon>
        <taxon>Bacteroidales</taxon>
        <taxon>Candidatus Ordinivivax</taxon>
    </lineage>
</organism>
<feature type="binding site" evidence="7">
    <location>
        <position position="33"/>
    </location>
    <ligand>
        <name>substrate</name>
    </ligand>
</feature>
<dbReference type="PANTHER" id="PTHR21087">
    <property type="entry name" value="SHIKIMATE KINASE"/>
    <property type="match status" value="1"/>
</dbReference>
<dbReference type="EC" id="2.7.1.71" evidence="7"/>
<evidence type="ECO:0000256" key="4">
    <source>
        <dbReference type="ARBA" id="ARBA00022777"/>
    </source>
</evidence>
<dbReference type="GO" id="GO:0005524">
    <property type="term" value="F:ATP binding"/>
    <property type="evidence" value="ECO:0007669"/>
    <property type="project" value="UniProtKB-UniRule"/>
</dbReference>
<protein>
    <recommendedName>
        <fullName evidence="7">Shikimate kinase</fullName>
        <shortName evidence="7">SK</shortName>
        <ecNumber evidence="7">2.7.1.71</ecNumber>
    </recommendedName>
</protein>
<dbReference type="GO" id="GO:0009423">
    <property type="term" value="P:chorismate biosynthetic process"/>
    <property type="evidence" value="ECO:0007669"/>
    <property type="project" value="UniProtKB-UniRule"/>
</dbReference>
<dbReference type="PANTHER" id="PTHR21087:SF16">
    <property type="entry name" value="SHIKIMATE KINASE 1, CHLOROPLASTIC"/>
    <property type="match status" value="1"/>
</dbReference>
<dbReference type="InterPro" id="IPR027417">
    <property type="entry name" value="P-loop_NTPase"/>
</dbReference>
<evidence type="ECO:0000256" key="3">
    <source>
        <dbReference type="ARBA" id="ARBA00022741"/>
    </source>
</evidence>
<feature type="binding site" evidence="7">
    <location>
        <position position="79"/>
    </location>
    <ligand>
        <name>substrate</name>
    </ligand>
</feature>
<comment type="pathway">
    <text evidence="7">Metabolic intermediate biosynthesis; chorismate biosynthesis; chorismate from D-erythrose 4-phosphate and phosphoenolpyruvate: step 5/7.</text>
</comment>
<comment type="caution">
    <text evidence="7">Lacks conserved residue(s) required for the propagation of feature annotation.</text>
</comment>
<evidence type="ECO:0000256" key="6">
    <source>
        <dbReference type="ARBA" id="ARBA00023141"/>
    </source>
</evidence>
<comment type="caution">
    <text evidence="8">The sequence shown here is derived from an EMBL/GenBank/DDBJ whole genome shotgun (WGS) entry which is preliminary data.</text>
</comment>
<feature type="binding site" evidence="7">
    <location>
        <position position="118"/>
    </location>
    <ligand>
        <name>ATP</name>
        <dbReference type="ChEBI" id="CHEBI:30616"/>
    </ligand>
</feature>
<dbReference type="EMBL" id="SNRX01000008">
    <property type="protein sequence ID" value="KAA6302374.1"/>
    <property type="molecule type" value="Genomic_DNA"/>
</dbReference>
<dbReference type="GO" id="GO:0005829">
    <property type="term" value="C:cytosol"/>
    <property type="evidence" value="ECO:0007669"/>
    <property type="project" value="TreeGrafter"/>
</dbReference>
<name>A0A5M8P1V7_9BACT</name>
<dbReference type="GO" id="GO:0009073">
    <property type="term" value="P:aromatic amino acid family biosynthetic process"/>
    <property type="evidence" value="ECO:0007669"/>
    <property type="project" value="UniProtKB-KW"/>
</dbReference>
<comment type="function">
    <text evidence="7">Catalyzes the specific phosphorylation of the 3-hydroxyl group of shikimic acid using ATP as a cosubstrate.</text>
</comment>
<comment type="subcellular location">
    <subcellularLocation>
        <location evidence="7">Cytoplasm</location>
    </subcellularLocation>
</comment>
<keyword evidence="5 7" id="KW-0067">ATP-binding</keyword>
<comment type="similarity">
    <text evidence="7">Belongs to the shikimate kinase family.</text>
</comment>
<keyword evidence="2 7" id="KW-0808">Transferase</keyword>
<comment type="subunit">
    <text evidence="7">Monomer.</text>
</comment>
<keyword evidence="7" id="KW-0963">Cytoplasm</keyword>
<dbReference type="Pfam" id="PF01202">
    <property type="entry name" value="SKI"/>
    <property type="match status" value="1"/>
</dbReference>
<keyword evidence="3 7" id="KW-0547">Nucleotide-binding</keyword>
<feature type="binding site" evidence="7">
    <location>
        <position position="15"/>
    </location>
    <ligand>
        <name>Mg(2+)</name>
        <dbReference type="ChEBI" id="CHEBI:18420"/>
    </ligand>
</feature>
<reference evidence="8 9" key="1">
    <citation type="submission" date="2019-03" db="EMBL/GenBank/DDBJ databases">
        <title>Single cell metagenomics reveals metabolic interactions within the superorganism composed of flagellate Streblomastix strix and complex community of Bacteroidetes bacteria on its surface.</title>
        <authorList>
            <person name="Treitli S.C."/>
            <person name="Kolisko M."/>
            <person name="Husnik F."/>
            <person name="Keeling P."/>
            <person name="Hampl V."/>
        </authorList>
    </citation>
    <scope>NUCLEOTIDE SEQUENCE [LARGE SCALE GENOMIC DNA]</scope>
    <source>
        <strain evidence="8">St1</strain>
    </source>
</reference>
<evidence type="ECO:0000256" key="2">
    <source>
        <dbReference type="ARBA" id="ARBA00022679"/>
    </source>
</evidence>
<dbReference type="NCBIfam" id="NF010555">
    <property type="entry name" value="PRK13949.1"/>
    <property type="match status" value="1"/>
</dbReference>
<dbReference type="UniPathway" id="UPA00053">
    <property type="reaction ID" value="UER00088"/>
</dbReference>
<sequence>MTKIFLIGYMGAGKTTIGQNLARRLNLQFVDTDKYIESRYRKKINQIFAERGEEEFREMERKILQEVTQFENVVISTGGGTPCFFDNMQWMNQHGQTVYLKVAVEELAHRLNICKQNRPLIKDKNPDEIRQFVAENLLQREVCYNLAHIIYPAGEWQHCKNAEQQTEKLLHLLNTEI</sequence>
<comment type="catalytic activity">
    <reaction evidence="7">
        <text>shikimate + ATP = 3-phosphoshikimate + ADP + H(+)</text>
        <dbReference type="Rhea" id="RHEA:13121"/>
        <dbReference type="ChEBI" id="CHEBI:15378"/>
        <dbReference type="ChEBI" id="CHEBI:30616"/>
        <dbReference type="ChEBI" id="CHEBI:36208"/>
        <dbReference type="ChEBI" id="CHEBI:145989"/>
        <dbReference type="ChEBI" id="CHEBI:456216"/>
        <dbReference type="EC" id="2.7.1.71"/>
    </reaction>
</comment>
<evidence type="ECO:0000256" key="5">
    <source>
        <dbReference type="ARBA" id="ARBA00022840"/>
    </source>
</evidence>
<keyword evidence="1 7" id="KW-0028">Amino-acid biosynthesis</keyword>
<feature type="binding site" evidence="7">
    <location>
        <begin position="11"/>
        <end position="16"/>
    </location>
    <ligand>
        <name>ATP</name>
        <dbReference type="ChEBI" id="CHEBI:30616"/>
    </ligand>
</feature>
<keyword evidence="4 7" id="KW-0418">Kinase</keyword>
<dbReference type="InterPro" id="IPR000623">
    <property type="entry name" value="Shikimate_kinase/TSH1"/>
</dbReference>
<keyword evidence="7" id="KW-0479">Metal-binding</keyword>
<accession>A0A5M8P1V7</accession>
<gene>
    <name evidence="7" type="primary">aroK</name>
    <name evidence="8" type="ORF">EZS26_001487</name>
</gene>
<dbReference type="InterPro" id="IPR031322">
    <property type="entry name" value="Shikimate/glucono_kinase"/>
</dbReference>
<dbReference type="HAMAP" id="MF_00109">
    <property type="entry name" value="Shikimate_kinase"/>
    <property type="match status" value="1"/>
</dbReference>